<evidence type="ECO:0000313" key="4">
    <source>
        <dbReference type="Proteomes" id="UP000469452"/>
    </source>
</evidence>
<evidence type="ECO:0000313" key="3">
    <source>
        <dbReference type="EMBL" id="KAF0736140.1"/>
    </source>
</evidence>
<feature type="non-terminal residue" evidence="3">
    <location>
        <position position="454"/>
    </location>
</feature>
<dbReference type="InterPro" id="IPR019160">
    <property type="entry name" value="Sec3_CC"/>
</dbReference>
<organism evidence="3 4">
    <name type="scientific">Aphanomyces astaci</name>
    <name type="common">Crayfish plague agent</name>
    <dbReference type="NCBI Taxonomy" id="112090"/>
    <lineage>
        <taxon>Eukaryota</taxon>
        <taxon>Sar</taxon>
        <taxon>Stramenopiles</taxon>
        <taxon>Oomycota</taxon>
        <taxon>Saprolegniomycetes</taxon>
        <taxon>Saprolegniales</taxon>
        <taxon>Verrucalvaceae</taxon>
        <taxon>Aphanomyces</taxon>
    </lineage>
</organism>
<evidence type="ECO:0000256" key="1">
    <source>
        <dbReference type="SAM" id="MobiDB-lite"/>
    </source>
</evidence>
<gene>
    <name evidence="3" type="ORF">AaE_009020</name>
</gene>
<dbReference type="Proteomes" id="UP000469452">
    <property type="component" value="Unassembled WGS sequence"/>
</dbReference>
<dbReference type="GO" id="GO:0005546">
    <property type="term" value="F:phosphatidylinositol-4,5-bisphosphate binding"/>
    <property type="evidence" value="ECO:0007669"/>
    <property type="project" value="TreeGrafter"/>
</dbReference>
<dbReference type="VEuPathDB" id="FungiDB:H257_00651"/>
<feature type="domain" description="Exocyst complex component Sec3 coiled-coil" evidence="2">
    <location>
        <begin position="292"/>
        <end position="396"/>
    </location>
</feature>
<feature type="region of interest" description="Disordered" evidence="1">
    <location>
        <begin position="1"/>
        <end position="29"/>
    </location>
</feature>
<proteinExistence type="predicted"/>
<protein>
    <recommendedName>
        <fullName evidence="2">Exocyst complex component Sec3 coiled-coil domain-containing protein</fullName>
    </recommendedName>
</protein>
<sequence length="454" mass="50695">MDKPKAAPKDDHGKGGKGQDATKAKHHVSKDDLHHTLHAHFQTSKGKENDKLKANIRKHVVSFLQVKKVKKVHNSNKRLFNSFGSSKCKLLCITTHEAMDPDSAAPHTVVQLHHVNFLSNFTIESRKTWSLESLESIENCLDDAQLFPKGAFRTQFDDKEHEPAQWIVDDDESPTAMMEFIWSILAYSADTLHTLPKTTFSLDDLHLLSQQLNWAKKFALDVDLARFQATTSTPFASSSKLARQRSASVDASAASVAAASSWKSIEYDDAVSLFGTIQWGDCTAESVQLQWQQRLKLLEDDNIDFLLTLQAKDKATTIDVITSAVDVVLQQVHRAEKWTEEAEATLATTAANMSQFETLNNHMEIHFKNSVALQQTLDAMIQDVDIPRDTMGLLLKPVTIFPHDNNIPEGEASSSGTYCPSRHVIQCPSLPKLLDAIQRLERAIKSVDSYPAKN</sequence>
<dbReference type="GO" id="GO:0005886">
    <property type="term" value="C:plasma membrane"/>
    <property type="evidence" value="ECO:0007669"/>
    <property type="project" value="TreeGrafter"/>
</dbReference>
<dbReference type="Pfam" id="PF09763">
    <property type="entry name" value="Sec3_CC"/>
    <property type="match status" value="1"/>
</dbReference>
<comment type="caution">
    <text evidence="3">The sequence shown here is derived from an EMBL/GenBank/DDBJ whole genome shotgun (WGS) entry which is preliminary data.</text>
</comment>
<name>A0A6A5A9I1_APHAT</name>
<dbReference type="PANTHER" id="PTHR16092">
    <property type="entry name" value="SEC3/SYNTAXIN-RELATED"/>
    <property type="match status" value="1"/>
</dbReference>
<dbReference type="GO" id="GO:0006893">
    <property type="term" value="P:Golgi to plasma membrane transport"/>
    <property type="evidence" value="ECO:0007669"/>
    <property type="project" value="TreeGrafter"/>
</dbReference>
<accession>A0A6A5A9I1</accession>
<dbReference type="EMBL" id="VJMI01014859">
    <property type="protein sequence ID" value="KAF0736140.1"/>
    <property type="molecule type" value="Genomic_DNA"/>
</dbReference>
<reference evidence="3 4" key="1">
    <citation type="submission" date="2019-06" db="EMBL/GenBank/DDBJ databases">
        <title>Genomics analysis of Aphanomyces spp. identifies a new class of oomycete effector associated with host adaptation.</title>
        <authorList>
            <person name="Gaulin E."/>
        </authorList>
    </citation>
    <scope>NUCLEOTIDE SEQUENCE [LARGE SCALE GENOMIC DNA]</scope>
    <source>
        <strain evidence="3 4">E</strain>
    </source>
</reference>
<dbReference type="PANTHER" id="PTHR16092:SF14">
    <property type="entry name" value="EXOCYST COMPLEX COMPONENT 1 ISOFORM X1"/>
    <property type="match status" value="1"/>
</dbReference>
<dbReference type="AlphaFoldDB" id="A0A6A5A9I1"/>
<dbReference type="GO" id="GO:0006887">
    <property type="term" value="P:exocytosis"/>
    <property type="evidence" value="ECO:0007669"/>
    <property type="project" value="InterPro"/>
</dbReference>
<evidence type="ECO:0000259" key="2">
    <source>
        <dbReference type="Pfam" id="PF09763"/>
    </source>
</evidence>
<feature type="compositionally biased region" description="Basic and acidic residues" evidence="1">
    <location>
        <begin position="1"/>
        <end position="14"/>
    </location>
</feature>
<dbReference type="GO" id="GO:0000145">
    <property type="term" value="C:exocyst"/>
    <property type="evidence" value="ECO:0007669"/>
    <property type="project" value="InterPro"/>
</dbReference>